<keyword evidence="1" id="KW-1133">Transmembrane helix</keyword>
<dbReference type="InterPro" id="IPR038770">
    <property type="entry name" value="Na+/solute_symporter_sf"/>
</dbReference>
<evidence type="ECO:0000313" key="2">
    <source>
        <dbReference type="EMBL" id="EMR02084.1"/>
    </source>
</evidence>
<comment type="caution">
    <text evidence="2">The sequence shown here is derived from an EMBL/GenBank/DDBJ whole genome shotgun (WGS) entry which is preliminary data.</text>
</comment>
<dbReference type="PATRIC" id="fig|1279009.4.peg.2829"/>
<reference evidence="2 3" key="1">
    <citation type="journal article" date="2013" name="Genome Announc.">
        <title>Draft Genome Sequence of Cesiribacter andamanensis Strain AMV16T, Isolated from a Soil Sample from a Mud Volcano in the Andaman Islands, India.</title>
        <authorList>
            <person name="Shivaji S."/>
            <person name="Ara S."/>
            <person name="Begum Z."/>
            <person name="Srinivas T.N."/>
            <person name="Singh A."/>
            <person name="Kumar Pinnaka A."/>
        </authorList>
    </citation>
    <scope>NUCLEOTIDE SEQUENCE [LARGE SCALE GENOMIC DNA]</scope>
    <source>
        <strain evidence="2 3">AMV16</strain>
    </source>
</reference>
<evidence type="ECO:0000313" key="3">
    <source>
        <dbReference type="Proteomes" id="UP000011910"/>
    </source>
</evidence>
<feature type="transmembrane region" description="Helical" evidence="1">
    <location>
        <begin position="240"/>
        <end position="261"/>
    </location>
</feature>
<dbReference type="GO" id="GO:0005886">
    <property type="term" value="C:plasma membrane"/>
    <property type="evidence" value="ECO:0007669"/>
    <property type="project" value="TreeGrafter"/>
</dbReference>
<feature type="transmembrane region" description="Helical" evidence="1">
    <location>
        <begin position="12"/>
        <end position="30"/>
    </location>
</feature>
<gene>
    <name evidence="2" type="ORF">ADICEAN_02791</name>
</gene>
<dbReference type="PANTHER" id="PTHR18640">
    <property type="entry name" value="SOLUTE CARRIER FAMILY 10 MEMBER 7"/>
    <property type="match status" value="1"/>
</dbReference>
<dbReference type="PIRSF" id="PIRSF026166">
    <property type="entry name" value="UCP026166"/>
    <property type="match status" value="1"/>
</dbReference>
<dbReference type="Gene3D" id="1.20.1530.20">
    <property type="match status" value="1"/>
</dbReference>
<dbReference type="eggNOG" id="COG0385">
    <property type="taxonomic scope" value="Bacteria"/>
</dbReference>
<feature type="transmembrane region" description="Helical" evidence="1">
    <location>
        <begin position="308"/>
        <end position="326"/>
    </location>
</feature>
<keyword evidence="1" id="KW-0812">Transmembrane</keyword>
<organism evidence="2 3">
    <name type="scientific">Cesiribacter andamanensis AMV16</name>
    <dbReference type="NCBI Taxonomy" id="1279009"/>
    <lineage>
        <taxon>Bacteria</taxon>
        <taxon>Pseudomonadati</taxon>
        <taxon>Bacteroidota</taxon>
        <taxon>Cytophagia</taxon>
        <taxon>Cytophagales</taxon>
        <taxon>Cesiribacteraceae</taxon>
        <taxon>Cesiribacter</taxon>
    </lineage>
</organism>
<keyword evidence="3" id="KW-1185">Reference proteome</keyword>
<feature type="transmembrane region" description="Helical" evidence="1">
    <location>
        <begin position="69"/>
        <end position="91"/>
    </location>
</feature>
<name>M7NUB9_9BACT</name>
<dbReference type="RefSeq" id="WP_009196179.1">
    <property type="nucleotide sequence ID" value="NZ_AODQ01000074.1"/>
</dbReference>
<dbReference type="Proteomes" id="UP000011910">
    <property type="component" value="Unassembled WGS sequence"/>
</dbReference>
<dbReference type="STRING" id="1279009.ADICEAN_02791"/>
<protein>
    <recommendedName>
        <fullName evidence="4">Sodium Bile acid symporter family protein</fullName>
    </recommendedName>
</protein>
<dbReference type="InterPro" id="IPR016833">
    <property type="entry name" value="Put_Na-Bile_cotransptr"/>
</dbReference>
<feature type="transmembrane region" description="Helical" evidence="1">
    <location>
        <begin position="133"/>
        <end position="153"/>
    </location>
</feature>
<evidence type="ECO:0000256" key="1">
    <source>
        <dbReference type="SAM" id="Phobius"/>
    </source>
</evidence>
<dbReference type="Pfam" id="PF13593">
    <property type="entry name" value="SBF_like"/>
    <property type="match status" value="1"/>
</dbReference>
<feature type="transmembrane region" description="Helical" evidence="1">
    <location>
        <begin position="212"/>
        <end position="234"/>
    </location>
</feature>
<dbReference type="EMBL" id="AODQ01000074">
    <property type="protein sequence ID" value="EMR02084.1"/>
    <property type="molecule type" value="Genomic_DNA"/>
</dbReference>
<evidence type="ECO:0008006" key="4">
    <source>
        <dbReference type="Google" id="ProtNLM"/>
    </source>
</evidence>
<feature type="transmembrane region" description="Helical" evidence="1">
    <location>
        <begin position="103"/>
        <end position="126"/>
    </location>
</feature>
<sequence>MNPLRFVKLDRFVLALLATVGLAYLLPQGGSPDSPLPLAAISSLGVSLIFFFYGLKLSPEKIRMGLRNWRLHLLVQSTTFLMFPLLLLPFYPLMQGERQQLLWLALFFLAALPSTVSSSVVMVSIARGNIPAAIFNASISGIIGILLTPLWMGLFLQSQASAATGEAFDFSHIYGKLVLEIILPVALGIGLQRWGHGLATRYSRQLSLFDRAIILLIVYKSFAESFAGGAFSAIRLLDLLLLLVLVLLLFFAVYGLVYWLTSLLGFSAEDKIAALFCGSKKSLVHGTVFSKVLFGQSAVVGLMLLPLMLYHALQILIISLIAGRYARDGRS</sequence>
<keyword evidence="1" id="KW-0472">Membrane</keyword>
<dbReference type="PANTHER" id="PTHR18640:SF5">
    <property type="entry name" value="SODIUM_BILE ACID COTRANSPORTER 7"/>
    <property type="match status" value="1"/>
</dbReference>
<proteinExistence type="predicted"/>
<feature type="transmembrane region" description="Helical" evidence="1">
    <location>
        <begin position="36"/>
        <end position="57"/>
    </location>
</feature>
<accession>M7NUB9</accession>
<dbReference type="AlphaFoldDB" id="M7NUB9"/>